<dbReference type="Proteomes" id="UP000800035">
    <property type="component" value="Unassembled WGS sequence"/>
</dbReference>
<evidence type="ECO:0000313" key="3">
    <source>
        <dbReference type="Proteomes" id="UP000800035"/>
    </source>
</evidence>
<evidence type="ECO:0000313" key="2">
    <source>
        <dbReference type="EMBL" id="KAF1962386.1"/>
    </source>
</evidence>
<protein>
    <submittedName>
        <fullName evidence="2">Uncharacterized protein</fullName>
    </submittedName>
</protein>
<dbReference type="EMBL" id="ML976979">
    <property type="protein sequence ID" value="KAF1962386.1"/>
    <property type="molecule type" value="Genomic_DNA"/>
</dbReference>
<feature type="region of interest" description="Disordered" evidence="1">
    <location>
        <begin position="69"/>
        <end position="198"/>
    </location>
</feature>
<dbReference type="AlphaFoldDB" id="A0A6A5UHI2"/>
<accession>A0A6A5UHI2</accession>
<proteinExistence type="predicted"/>
<feature type="region of interest" description="Disordered" evidence="1">
    <location>
        <begin position="234"/>
        <end position="306"/>
    </location>
</feature>
<feature type="compositionally biased region" description="Basic and acidic residues" evidence="1">
    <location>
        <begin position="290"/>
        <end position="306"/>
    </location>
</feature>
<name>A0A6A5UHI2_9PLEO</name>
<evidence type="ECO:0000256" key="1">
    <source>
        <dbReference type="SAM" id="MobiDB-lite"/>
    </source>
</evidence>
<sequence length="306" mass="34136">MSHSGPNAGSSRPRRRYSNANNDDNEWPDLLREFHALRGEMEILDRDPRPSMRAMEQVSQRLEALNARLERRAGVSSNRPSRATHAERESPGGYIFEYPRSVPHDPAFNPEVRGDGSGRGRGGARPRSLPQRGFEDNRRRGRAPSPQPAFCPGREELGGYRRRYSHVPSPAFSPETPSHRSGYGRARSLPSREFESRRRSAYGSLYSADRLNHGPTGSSYSHFFASGKPLGSHTRIDTYDFLGPGGRSTRYTPEPGAHPSSPASAARHSHRRVSSADGAEVEYGSGRVYRNVDEQWDPRNVGSRDV</sequence>
<feature type="compositionally biased region" description="Polar residues" evidence="1">
    <location>
        <begin position="1"/>
        <end position="10"/>
    </location>
</feature>
<reference evidence="2" key="1">
    <citation type="journal article" date="2020" name="Stud. Mycol.">
        <title>101 Dothideomycetes genomes: a test case for predicting lifestyles and emergence of pathogens.</title>
        <authorList>
            <person name="Haridas S."/>
            <person name="Albert R."/>
            <person name="Binder M."/>
            <person name="Bloem J."/>
            <person name="Labutti K."/>
            <person name="Salamov A."/>
            <person name="Andreopoulos B."/>
            <person name="Baker S."/>
            <person name="Barry K."/>
            <person name="Bills G."/>
            <person name="Bluhm B."/>
            <person name="Cannon C."/>
            <person name="Castanera R."/>
            <person name="Culley D."/>
            <person name="Daum C."/>
            <person name="Ezra D."/>
            <person name="Gonzalez J."/>
            <person name="Henrissat B."/>
            <person name="Kuo A."/>
            <person name="Liang C."/>
            <person name="Lipzen A."/>
            <person name="Lutzoni F."/>
            <person name="Magnuson J."/>
            <person name="Mondo S."/>
            <person name="Nolan M."/>
            <person name="Ohm R."/>
            <person name="Pangilinan J."/>
            <person name="Park H.-J."/>
            <person name="Ramirez L."/>
            <person name="Alfaro M."/>
            <person name="Sun H."/>
            <person name="Tritt A."/>
            <person name="Yoshinaga Y."/>
            <person name="Zwiers L.-H."/>
            <person name="Turgeon B."/>
            <person name="Goodwin S."/>
            <person name="Spatafora J."/>
            <person name="Crous P."/>
            <person name="Grigoriev I."/>
        </authorList>
    </citation>
    <scope>NUCLEOTIDE SEQUENCE</scope>
    <source>
        <strain evidence="2">CBS 675.92</strain>
    </source>
</reference>
<keyword evidence="3" id="KW-1185">Reference proteome</keyword>
<organism evidence="2 3">
    <name type="scientific">Byssothecium circinans</name>
    <dbReference type="NCBI Taxonomy" id="147558"/>
    <lineage>
        <taxon>Eukaryota</taxon>
        <taxon>Fungi</taxon>
        <taxon>Dikarya</taxon>
        <taxon>Ascomycota</taxon>
        <taxon>Pezizomycotina</taxon>
        <taxon>Dothideomycetes</taxon>
        <taxon>Pleosporomycetidae</taxon>
        <taxon>Pleosporales</taxon>
        <taxon>Massarineae</taxon>
        <taxon>Massarinaceae</taxon>
        <taxon>Byssothecium</taxon>
    </lineage>
</organism>
<gene>
    <name evidence="2" type="ORF">CC80DRAFT_570285</name>
</gene>
<feature type="compositionally biased region" description="Low complexity" evidence="1">
    <location>
        <begin position="255"/>
        <end position="266"/>
    </location>
</feature>
<feature type="region of interest" description="Disordered" evidence="1">
    <location>
        <begin position="1"/>
        <end position="27"/>
    </location>
</feature>